<dbReference type="EMBL" id="CACQ02003440">
    <property type="protein sequence ID" value="CCF39340.1"/>
    <property type="molecule type" value="Genomic_DNA"/>
</dbReference>
<dbReference type="HOGENOM" id="CLU_2249948_0_0_1"/>
<accession>H1VGI7</accession>
<organism evidence="2 3">
    <name type="scientific">Colletotrichum higginsianum (strain IMI 349063)</name>
    <name type="common">Crucifer anthracnose fungus</name>
    <dbReference type="NCBI Taxonomy" id="759273"/>
    <lineage>
        <taxon>Eukaryota</taxon>
        <taxon>Fungi</taxon>
        <taxon>Dikarya</taxon>
        <taxon>Ascomycota</taxon>
        <taxon>Pezizomycotina</taxon>
        <taxon>Sordariomycetes</taxon>
        <taxon>Hypocreomycetidae</taxon>
        <taxon>Glomerellales</taxon>
        <taxon>Glomerellaceae</taxon>
        <taxon>Colletotrichum</taxon>
        <taxon>Colletotrichum destructivum species complex</taxon>
    </lineage>
</organism>
<proteinExistence type="predicted"/>
<evidence type="ECO:0000256" key="1">
    <source>
        <dbReference type="SAM" id="MobiDB-lite"/>
    </source>
</evidence>
<name>H1VGI7_COLHI</name>
<sequence>MTLVRCVVAVGGRVRWHMGAAIIWRHGLDCRQGCRQRAHRGRWRRKGAVPSPARFDAADGPACSGDRGSAVRGSDERRGSVVVCRYRWGHGPCTGGGRGATIIG</sequence>
<dbReference type="AlphaFoldDB" id="H1VGI7"/>
<reference evidence="3" key="1">
    <citation type="journal article" date="2012" name="Nat. Genet.">
        <title>Lifestyle transitions in plant pathogenic Colletotrichum fungi deciphered by genome and transcriptome analyses.</title>
        <authorList>
            <person name="O'Connell R.J."/>
            <person name="Thon M.R."/>
            <person name="Hacquard S."/>
            <person name="Amyotte S.G."/>
            <person name="Kleemann J."/>
            <person name="Torres M.F."/>
            <person name="Damm U."/>
            <person name="Buiate E.A."/>
            <person name="Epstein L."/>
            <person name="Alkan N."/>
            <person name="Altmueller J."/>
            <person name="Alvarado-Balderrama L."/>
            <person name="Bauser C.A."/>
            <person name="Becker C."/>
            <person name="Birren B.W."/>
            <person name="Chen Z."/>
            <person name="Choi J."/>
            <person name="Crouch J.A."/>
            <person name="Duvick J.P."/>
            <person name="Farman M.A."/>
            <person name="Gan P."/>
            <person name="Heiman D."/>
            <person name="Henrissat B."/>
            <person name="Howard R.J."/>
            <person name="Kabbage M."/>
            <person name="Koch C."/>
            <person name="Kracher B."/>
            <person name="Kubo Y."/>
            <person name="Law A.D."/>
            <person name="Lebrun M.-H."/>
            <person name="Lee Y.-H."/>
            <person name="Miyara I."/>
            <person name="Moore N."/>
            <person name="Neumann U."/>
            <person name="Nordstroem K."/>
            <person name="Panaccione D.G."/>
            <person name="Panstruga R."/>
            <person name="Place M."/>
            <person name="Proctor R.H."/>
            <person name="Prusky D."/>
            <person name="Rech G."/>
            <person name="Reinhardt R."/>
            <person name="Rollins J.A."/>
            <person name="Rounsley S."/>
            <person name="Schardl C.L."/>
            <person name="Schwartz D.C."/>
            <person name="Shenoy N."/>
            <person name="Shirasu K."/>
            <person name="Sikhakolli U.R."/>
            <person name="Stueber K."/>
            <person name="Sukno S.A."/>
            <person name="Sweigard J.A."/>
            <person name="Takano Y."/>
            <person name="Takahara H."/>
            <person name="Trail F."/>
            <person name="van der Does H.C."/>
            <person name="Voll L.M."/>
            <person name="Will I."/>
            <person name="Young S."/>
            <person name="Zeng Q."/>
            <person name="Zhang J."/>
            <person name="Zhou S."/>
            <person name="Dickman M.B."/>
            <person name="Schulze-Lefert P."/>
            <person name="Ver Loren van Themaat E."/>
            <person name="Ma L.-J."/>
            <person name="Vaillancourt L.J."/>
        </authorList>
    </citation>
    <scope>NUCLEOTIDE SEQUENCE [LARGE SCALE GENOMIC DNA]</scope>
    <source>
        <strain evidence="3">IMI 349063</strain>
    </source>
</reference>
<evidence type="ECO:0000313" key="3">
    <source>
        <dbReference type="Proteomes" id="UP000007174"/>
    </source>
</evidence>
<protein>
    <submittedName>
        <fullName evidence="2">Uncharacterized protein</fullName>
    </submittedName>
</protein>
<feature type="region of interest" description="Disordered" evidence="1">
    <location>
        <begin position="41"/>
        <end position="77"/>
    </location>
</feature>
<evidence type="ECO:0000313" key="2">
    <source>
        <dbReference type="EMBL" id="CCF39340.1"/>
    </source>
</evidence>
<dbReference type="Proteomes" id="UP000007174">
    <property type="component" value="Unassembled WGS sequence"/>
</dbReference>
<gene>
    <name evidence="2" type="ORF">CH063_10201</name>
</gene>